<sequence length="215" mass="22931">MNHSSVKAGLLFAVALLTGCDRASGTTEGLVFSEDDYRQACQAMREQGKPTPAHINYLTYTPGTAEQEGPFMVGVLNPLAAAQMECGSIVFDAEGRPEATAVPEISALKSTNDNTFKLMVTGYTREPEAGDPAVVTVFLRNDSGDRHVYPSAATHAFAPAEPGCVGAGCGHVYNKFVSVTLNEVDAPLFTSGQRGLVTVNWRGQVHEYAFDVPTK</sequence>
<keyword evidence="2" id="KW-1185">Reference proteome</keyword>
<dbReference type="RefSeq" id="WP_307467715.1">
    <property type="nucleotide sequence ID" value="NZ_JAURUR010000012.1"/>
</dbReference>
<name>A0ABT9MG14_9DEIO</name>
<reference evidence="1 2" key="1">
    <citation type="submission" date="2023-07" db="EMBL/GenBank/DDBJ databases">
        <title>Genomic Encyclopedia of Type Strains, Phase IV (KMG-IV): sequencing the most valuable type-strain genomes for metagenomic binning, comparative biology and taxonomic classification.</title>
        <authorList>
            <person name="Goeker M."/>
        </authorList>
    </citation>
    <scope>NUCLEOTIDE SEQUENCE [LARGE SCALE GENOMIC DNA]</scope>
    <source>
        <strain evidence="1 2">NIO-1023</strain>
    </source>
</reference>
<evidence type="ECO:0000313" key="2">
    <source>
        <dbReference type="Proteomes" id="UP001232163"/>
    </source>
</evidence>
<dbReference type="EMBL" id="JAURUR010000012">
    <property type="protein sequence ID" value="MDP9765542.1"/>
    <property type="molecule type" value="Genomic_DNA"/>
</dbReference>
<protein>
    <recommendedName>
        <fullName evidence="3">Lipoprotein</fullName>
    </recommendedName>
</protein>
<proteinExistence type="predicted"/>
<dbReference type="Proteomes" id="UP001232163">
    <property type="component" value="Unassembled WGS sequence"/>
</dbReference>
<accession>A0ABT9MG14</accession>
<evidence type="ECO:0000313" key="1">
    <source>
        <dbReference type="EMBL" id="MDP9765542.1"/>
    </source>
</evidence>
<comment type="caution">
    <text evidence="1">The sequence shown here is derived from an EMBL/GenBank/DDBJ whole genome shotgun (WGS) entry which is preliminary data.</text>
</comment>
<gene>
    <name evidence="1" type="ORF">QO006_002993</name>
</gene>
<dbReference type="PROSITE" id="PS51257">
    <property type="entry name" value="PROKAR_LIPOPROTEIN"/>
    <property type="match status" value="1"/>
</dbReference>
<evidence type="ECO:0008006" key="3">
    <source>
        <dbReference type="Google" id="ProtNLM"/>
    </source>
</evidence>
<organism evidence="1 2">
    <name type="scientific">Deinococcus enclensis</name>
    <dbReference type="NCBI Taxonomy" id="1049582"/>
    <lineage>
        <taxon>Bacteria</taxon>
        <taxon>Thermotogati</taxon>
        <taxon>Deinococcota</taxon>
        <taxon>Deinococci</taxon>
        <taxon>Deinococcales</taxon>
        <taxon>Deinococcaceae</taxon>
        <taxon>Deinococcus</taxon>
    </lineage>
</organism>